<evidence type="ECO:0000313" key="11">
    <source>
        <dbReference type="EMBL" id="AUN29613.1"/>
    </source>
</evidence>
<dbReference type="GO" id="GO:0005737">
    <property type="term" value="C:cytoplasm"/>
    <property type="evidence" value="ECO:0007669"/>
    <property type="project" value="UniProtKB-SubCell"/>
</dbReference>
<keyword evidence="12" id="KW-1185">Reference proteome</keyword>
<evidence type="ECO:0000313" key="12">
    <source>
        <dbReference type="Proteomes" id="UP000234752"/>
    </source>
</evidence>
<dbReference type="GO" id="GO:0009249">
    <property type="term" value="P:protein lipoylation"/>
    <property type="evidence" value="ECO:0007669"/>
    <property type="project" value="InterPro"/>
</dbReference>
<feature type="domain" description="BPL/LPL catalytic" evidence="10">
    <location>
        <begin position="31"/>
        <end position="215"/>
    </location>
</feature>
<dbReference type="PANTHER" id="PTHR10993:SF7">
    <property type="entry name" value="LIPOYLTRANSFERASE 2, MITOCHONDRIAL-RELATED"/>
    <property type="match status" value="1"/>
</dbReference>
<evidence type="ECO:0000256" key="2">
    <source>
        <dbReference type="ARBA" id="ARBA00022679"/>
    </source>
</evidence>
<dbReference type="Proteomes" id="UP000234752">
    <property type="component" value="Chromosome eg_1"/>
</dbReference>
<sequence>MMIEWRISDQTVDYPDAIAFMEARVAEIRAGTAPETVWLLEHPPLYTAGTSARETDLLTPMQFPVFQAGRGGQYTYHGPGQRIGYTMLDVQARGGDLHDFVWRLEEWLIRTLAQFAVKGERRCGRVGVWVDMSPYGQPGVENKIAAIGVRVRRGVSFHGVSLNVEPDLTHFGGIVPCGIREHGVTSLAALGHIVTMPEVDMALQAAFEEVFGEDAVPREPGTCAIADVEG</sequence>
<feature type="binding site" evidence="5 8">
    <location>
        <begin position="146"/>
        <end position="148"/>
    </location>
    <ligand>
        <name>substrate</name>
    </ligand>
</feature>
<dbReference type="PROSITE" id="PS01313">
    <property type="entry name" value="LIPB"/>
    <property type="match status" value="1"/>
</dbReference>
<comment type="similarity">
    <text evidence="5 6">Belongs to the LipB family.</text>
</comment>
<dbReference type="GO" id="GO:0016874">
    <property type="term" value="F:ligase activity"/>
    <property type="evidence" value="ECO:0007669"/>
    <property type="project" value="UniProtKB-KW"/>
</dbReference>
<dbReference type="UniPathway" id="UPA00538">
    <property type="reaction ID" value="UER00592"/>
</dbReference>
<dbReference type="SUPFAM" id="SSF55681">
    <property type="entry name" value="Class II aaRS and biotin synthetases"/>
    <property type="match status" value="1"/>
</dbReference>
<keyword evidence="2 5" id="KW-0808">Transferase</keyword>
<dbReference type="NCBIfam" id="NF010921">
    <property type="entry name" value="PRK14341.1"/>
    <property type="match status" value="1"/>
</dbReference>
<keyword evidence="5" id="KW-0963">Cytoplasm</keyword>
<dbReference type="EC" id="2.3.1.181" evidence="5 6"/>
<dbReference type="InterPro" id="IPR020605">
    <property type="entry name" value="Octanoyltransferase_CS"/>
</dbReference>
<feature type="binding site" evidence="5 8">
    <location>
        <begin position="159"/>
        <end position="161"/>
    </location>
    <ligand>
        <name>substrate</name>
    </ligand>
</feature>
<evidence type="ECO:0000256" key="4">
    <source>
        <dbReference type="ARBA" id="ARBA00024732"/>
    </source>
</evidence>
<dbReference type="EMBL" id="CP025611">
    <property type="protein sequence ID" value="AUN29613.1"/>
    <property type="molecule type" value="Genomic_DNA"/>
</dbReference>
<dbReference type="AlphaFoldDB" id="A0A2K9N8Z2"/>
<evidence type="ECO:0000256" key="1">
    <source>
        <dbReference type="ARBA" id="ARBA00004821"/>
    </source>
</evidence>
<dbReference type="HAMAP" id="MF_00013">
    <property type="entry name" value="LipB"/>
    <property type="match status" value="1"/>
</dbReference>
<dbReference type="GO" id="GO:0033819">
    <property type="term" value="F:lipoyl(octanoyl) transferase activity"/>
    <property type="evidence" value="ECO:0007669"/>
    <property type="project" value="UniProtKB-EC"/>
</dbReference>
<dbReference type="RefSeq" id="WP_102111337.1">
    <property type="nucleotide sequence ID" value="NZ_BMGN01000003.1"/>
</dbReference>
<feature type="active site" description="Acyl-thioester intermediate" evidence="5 7">
    <location>
        <position position="177"/>
    </location>
</feature>
<dbReference type="InterPro" id="IPR045864">
    <property type="entry name" value="aa-tRNA-synth_II/BPL/LPL"/>
</dbReference>
<dbReference type="NCBIfam" id="TIGR00214">
    <property type="entry name" value="lipB"/>
    <property type="match status" value="1"/>
</dbReference>
<feature type="site" description="Lowers pKa of active site Cys" evidence="5 9">
    <location>
        <position position="143"/>
    </location>
</feature>
<proteinExistence type="inferred from homology"/>
<organism evidence="11 12">
    <name type="scientific">Niveispirillum cyanobacteriorum</name>
    <dbReference type="NCBI Taxonomy" id="1612173"/>
    <lineage>
        <taxon>Bacteria</taxon>
        <taxon>Pseudomonadati</taxon>
        <taxon>Pseudomonadota</taxon>
        <taxon>Alphaproteobacteria</taxon>
        <taxon>Rhodospirillales</taxon>
        <taxon>Azospirillaceae</taxon>
        <taxon>Niveispirillum</taxon>
    </lineage>
</organism>
<evidence type="ECO:0000256" key="9">
    <source>
        <dbReference type="PIRSR" id="PIRSR016262-3"/>
    </source>
</evidence>
<dbReference type="PIRSF" id="PIRSF016262">
    <property type="entry name" value="LPLase"/>
    <property type="match status" value="1"/>
</dbReference>
<evidence type="ECO:0000256" key="3">
    <source>
        <dbReference type="ARBA" id="ARBA00023315"/>
    </source>
</evidence>
<feature type="binding site" evidence="5 8">
    <location>
        <begin position="70"/>
        <end position="77"/>
    </location>
    <ligand>
        <name>substrate</name>
    </ligand>
</feature>
<evidence type="ECO:0000256" key="7">
    <source>
        <dbReference type="PIRSR" id="PIRSR016262-1"/>
    </source>
</evidence>
<comment type="miscellaneous">
    <text evidence="5">In the reaction, the free carboxyl group of octanoic acid is attached via an amide linkage to the epsilon-amino group of a specific lysine residue of lipoyl domains of lipoate-dependent enzymes.</text>
</comment>
<reference evidence="11 12" key="1">
    <citation type="submission" date="2017-12" db="EMBL/GenBank/DDBJ databases">
        <title>Genomes of bacteria within cyanobacterial aggregates.</title>
        <authorList>
            <person name="Cai H."/>
        </authorList>
    </citation>
    <scope>NUCLEOTIDE SEQUENCE [LARGE SCALE GENOMIC DNA]</scope>
    <source>
        <strain evidence="11 12">TH16</strain>
    </source>
</reference>
<name>A0A2K9N8Z2_9PROT</name>
<dbReference type="OrthoDB" id="9787061at2"/>
<protein>
    <recommendedName>
        <fullName evidence="5 6">Octanoyltransferase</fullName>
        <ecNumber evidence="5 6">2.3.1.181</ecNumber>
    </recommendedName>
    <alternativeName>
        <fullName evidence="5">Lipoate-protein ligase B</fullName>
    </alternativeName>
    <alternativeName>
        <fullName evidence="5">Lipoyl/octanoyl transferase</fullName>
    </alternativeName>
    <alternativeName>
        <fullName evidence="5">Octanoyl-[acyl-carrier-protein]-protein N-octanoyltransferase</fullName>
    </alternativeName>
</protein>
<dbReference type="Pfam" id="PF21948">
    <property type="entry name" value="LplA-B_cat"/>
    <property type="match status" value="1"/>
</dbReference>
<comment type="function">
    <text evidence="4 5 6">Catalyzes the transfer of endogenously produced octanoic acid from octanoyl-acyl-carrier-protein onto the lipoyl domains of lipoate-dependent enzymes. Lipoyl-ACP can also act as a substrate although octanoyl-ACP is likely to be the physiological substrate.</text>
</comment>
<dbReference type="NCBIfam" id="NF010925">
    <property type="entry name" value="PRK14345.1"/>
    <property type="match status" value="1"/>
</dbReference>
<keyword evidence="11" id="KW-0436">Ligase</keyword>
<keyword evidence="3 5" id="KW-0012">Acyltransferase</keyword>
<evidence type="ECO:0000256" key="6">
    <source>
        <dbReference type="PIRNR" id="PIRNR016262"/>
    </source>
</evidence>
<dbReference type="PANTHER" id="PTHR10993">
    <property type="entry name" value="OCTANOYLTRANSFERASE"/>
    <property type="match status" value="1"/>
</dbReference>
<gene>
    <name evidence="5" type="primary">lipB</name>
    <name evidence="11" type="ORF">C0V82_04770</name>
</gene>
<evidence type="ECO:0000256" key="8">
    <source>
        <dbReference type="PIRSR" id="PIRSR016262-2"/>
    </source>
</evidence>
<dbReference type="Gene3D" id="3.30.930.10">
    <property type="entry name" value="Bira Bifunctional Protein, Domain 2"/>
    <property type="match status" value="1"/>
</dbReference>
<dbReference type="InterPro" id="IPR004143">
    <property type="entry name" value="BPL_LPL_catalytic"/>
</dbReference>
<comment type="subcellular location">
    <subcellularLocation>
        <location evidence="5">Cytoplasm</location>
    </subcellularLocation>
</comment>
<comment type="pathway">
    <text evidence="1 5 6">Protein modification; protein lipoylation via endogenous pathway; protein N(6)-(lipoyl)lysine from octanoyl-[acyl-carrier-protein]: step 1/2.</text>
</comment>
<accession>A0A2K9N8Z2</accession>
<dbReference type="KEGG" id="ncb:C0V82_04770"/>
<dbReference type="PROSITE" id="PS51733">
    <property type="entry name" value="BPL_LPL_CATALYTIC"/>
    <property type="match status" value="1"/>
</dbReference>
<evidence type="ECO:0000256" key="5">
    <source>
        <dbReference type="HAMAP-Rule" id="MF_00013"/>
    </source>
</evidence>
<dbReference type="InterPro" id="IPR000544">
    <property type="entry name" value="Octanoyltransferase"/>
</dbReference>
<dbReference type="CDD" id="cd16444">
    <property type="entry name" value="LipB"/>
    <property type="match status" value="1"/>
</dbReference>
<comment type="catalytic activity">
    <reaction evidence="5 6">
        <text>octanoyl-[ACP] + L-lysyl-[protein] = N(6)-octanoyl-L-lysyl-[protein] + holo-[ACP] + H(+)</text>
        <dbReference type="Rhea" id="RHEA:17665"/>
        <dbReference type="Rhea" id="RHEA-COMP:9636"/>
        <dbReference type="Rhea" id="RHEA-COMP:9685"/>
        <dbReference type="Rhea" id="RHEA-COMP:9752"/>
        <dbReference type="Rhea" id="RHEA-COMP:9928"/>
        <dbReference type="ChEBI" id="CHEBI:15378"/>
        <dbReference type="ChEBI" id="CHEBI:29969"/>
        <dbReference type="ChEBI" id="CHEBI:64479"/>
        <dbReference type="ChEBI" id="CHEBI:78463"/>
        <dbReference type="ChEBI" id="CHEBI:78809"/>
        <dbReference type="EC" id="2.3.1.181"/>
    </reaction>
</comment>
<evidence type="ECO:0000259" key="10">
    <source>
        <dbReference type="PROSITE" id="PS51733"/>
    </source>
</evidence>